<organism evidence="1 2">
    <name type="scientific">Neopusillimonas maritima</name>
    <dbReference type="NCBI Taxonomy" id="2026239"/>
    <lineage>
        <taxon>Bacteria</taxon>
        <taxon>Pseudomonadati</taxon>
        <taxon>Pseudomonadota</taxon>
        <taxon>Betaproteobacteria</taxon>
        <taxon>Burkholderiales</taxon>
        <taxon>Alcaligenaceae</taxon>
        <taxon>Neopusillimonas</taxon>
    </lineage>
</organism>
<name>A0A3A1YTZ8_9BURK</name>
<accession>A0A3A1YTZ8</accession>
<reference evidence="1 2" key="1">
    <citation type="submission" date="2017-08" db="EMBL/GenBank/DDBJ databases">
        <title>Pusillimonas indicus sp. nov., a member of the family Alcaligenaceae isolated from surface seawater.</title>
        <authorList>
            <person name="Li J."/>
        </authorList>
    </citation>
    <scope>NUCLEOTIDE SEQUENCE [LARGE SCALE GENOMIC DNA]</scope>
    <source>
        <strain evidence="1 2">L52-1-41</strain>
    </source>
</reference>
<gene>
    <name evidence="1" type="ORF">CJP73_07545</name>
</gene>
<dbReference type="AlphaFoldDB" id="A0A3A1YTZ8"/>
<evidence type="ECO:0000313" key="2">
    <source>
        <dbReference type="Proteomes" id="UP000266206"/>
    </source>
</evidence>
<sequence>MPVEQIRQMAQNLPAVLNALQSFSLERAQYEAMTHYSIALDDPSSVLRLFDLPVSDHAGLGRLLELDENKLTEVREEYGFTPRVFEVHVAQVRRCVRTVKVTATNQYEAGHRAMRLVEQDSDAFEYQEQEFFVDEVTSAQDQARLSEQLEMAKLENL</sequence>
<dbReference type="Proteomes" id="UP000266206">
    <property type="component" value="Unassembled WGS sequence"/>
</dbReference>
<protein>
    <submittedName>
        <fullName evidence="1">Uncharacterized protein</fullName>
    </submittedName>
</protein>
<dbReference type="EMBL" id="NQYH01000005">
    <property type="protein sequence ID" value="RIY40991.1"/>
    <property type="molecule type" value="Genomic_DNA"/>
</dbReference>
<evidence type="ECO:0000313" key="1">
    <source>
        <dbReference type="EMBL" id="RIY40991.1"/>
    </source>
</evidence>
<comment type="caution">
    <text evidence="1">The sequence shown here is derived from an EMBL/GenBank/DDBJ whole genome shotgun (WGS) entry which is preliminary data.</text>
</comment>
<proteinExistence type="predicted"/>